<dbReference type="GO" id="GO:0016829">
    <property type="term" value="F:lyase activity"/>
    <property type="evidence" value="ECO:0007669"/>
    <property type="project" value="UniProtKB-KW"/>
</dbReference>
<dbReference type="InterPro" id="IPR052265">
    <property type="entry name" value="Gamma-CA"/>
</dbReference>
<evidence type="ECO:0000256" key="4">
    <source>
        <dbReference type="ARBA" id="ARBA00023587"/>
    </source>
</evidence>
<feature type="region of interest" description="Disordered" evidence="13">
    <location>
        <begin position="433"/>
        <end position="463"/>
    </location>
</feature>
<dbReference type="HOGENOM" id="CLU_019008_0_0_3"/>
<keyword evidence="7" id="KW-1282">Carboxysome</keyword>
<reference evidence="16" key="1">
    <citation type="journal article" date="2013" name="Proc. Natl. Acad. Sci. U.S.A.">
        <title>Improving the coverage of the cyanobacterial phylum using diversity-driven genome sequencing.</title>
        <authorList>
            <person name="Shih P.M."/>
            <person name="Wu D."/>
            <person name="Latifi A."/>
            <person name="Axen S.D."/>
            <person name="Fewer D.P."/>
            <person name="Talla E."/>
            <person name="Calteau A."/>
            <person name="Cai F."/>
            <person name="Tandeau de Marsac N."/>
            <person name="Rippka R."/>
            <person name="Herdman M."/>
            <person name="Sivonen K."/>
            <person name="Coursin T."/>
            <person name="Laurent T."/>
            <person name="Goodwin L."/>
            <person name="Nolan M."/>
            <person name="Davenport K.W."/>
            <person name="Han C.S."/>
            <person name="Rubin E.M."/>
            <person name="Eisen J.A."/>
            <person name="Woyke T."/>
            <person name="Gugger M."/>
            <person name="Kerfeld C.A."/>
        </authorList>
    </citation>
    <scope>NUCLEOTIDE SEQUENCE [LARGE SCALE GENOMIC DNA]</scope>
    <source>
        <strain evidence="16">ATCC 29140 / PCC 7202</strain>
    </source>
</reference>
<keyword evidence="11" id="KW-0862">Zinc</keyword>
<dbReference type="PANTHER" id="PTHR43360:SF1">
    <property type="entry name" value="CARBOXYSOME ASSEMBLY PROTEIN CCMM"/>
    <property type="match status" value="1"/>
</dbReference>
<evidence type="ECO:0000256" key="11">
    <source>
        <dbReference type="PIRSR" id="PIRSR037250-51"/>
    </source>
</evidence>
<dbReference type="Gene3D" id="3.30.190.10">
    <property type="entry name" value="Ribulose bisphosphate carboxylase, small subunit"/>
    <property type="match status" value="4"/>
</dbReference>
<comment type="subcellular location">
    <subcellularLocation>
        <location evidence="4">Carboxysome</location>
    </subcellularLocation>
</comment>
<keyword evidence="16" id="KW-1185">Reference proteome</keyword>
<dbReference type="STRING" id="292563.Cyast_0227"/>
<evidence type="ECO:0000256" key="13">
    <source>
        <dbReference type="SAM" id="MobiDB-lite"/>
    </source>
</evidence>
<dbReference type="PANTHER" id="PTHR43360">
    <property type="entry name" value="CARBON DIOXIDE CONCENTRATING MECHANISM PROTEIN CCMM"/>
    <property type="match status" value="1"/>
</dbReference>
<evidence type="ECO:0000256" key="5">
    <source>
        <dbReference type="ARBA" id="ARBA00023595"/>
    </source>
</evidence>
<gene>
    <name evidence="15" type="ordered locus">Cyast_0227</name>
</gene>
<keyword evidence="2" id="KW-0677">Repeat</keyword>
<accession>K9YHA3</accession>
<evidence type="ECO:0000256" key="8">
    <source>
        <dbReference type="ARBA" id="ARBA00024446"/>
    </source>
</evidence>
<dbReference type="GO" id="GO:0015977">
    <property type="term" value="P:carbon fixation"/>
    <property type="evidence" value="ECO:0007669"/>
    <property type="project" value="UniProtKB-KW"/>
</dbReference>
<dbReference type="KEGG" id="csn:Cyast_0227"/>
<dbReference type="SMART" id="SM00961">
    <property type="entry name" value="RuBisCO_small"/>
    <property type="match status" value="4"/>
</dbReference>
<evidence type="ECO:0000259" key="14">
    <source>
        <dbReference type="SMART" id="SM00961"/>
    </source>
</evidence>
<evidence type="ECO:0000256" key="2">
    <source>
        <dbReference type="ARBA" id="ARBA00022737"/>
    </source>
</evidence>
<keyword evidence="3" id="KW-0120">Carbon dioxide fixation</keyword>
<keyword evidence="12" id="KW-1015">Disulfide bond</keyword>
<dbReference type="CDD" id="cd00307">
    <property type="entry name" value="RuBisCO_small_like"/>
    <property type="match status" value="4"/>
</dbReference>
<dbReference type="AlphaFoldDB" id="K9YHA3"/>
<evidence type="ECO:0000256" key="12">
    <source>
        <dbReference type="PIRSR" id="PIRSR037250-52"/>
    </source>
</evidence>
<dbReference type="GO" id="GO:0031470">
    <property type="term" value="C:carboxysome"/>
    <property type="evidence" value="ECO:0007669"/>
    <property type="project" value="UniProtKB-SubCell"/>
</dbReference>
<sequence length="670" mass="72696">MRVPKMAAPPTPWSKDLAEPRVDETAYVHSFSNLIGDVTVGSHVMVAPGTSIRADEGTPFYIGDDSNIQDGVVIHGLEKGRVKGDDGKDYSVWIGKETCITHLCLIHGPAYVGNNCFIGFRSTIFNARVGDGCIVMMHALIQDVEIPPGKYIPSGSIITNQQQADRLPDVQPEDKEFAAHVVHVNEALAEGYLCAQNDACMTNYRTQAVPSSSNHNNNQDNNSYQSVTNMSLNTDIVNQVRSLLRQGYKIGVEYASVRRFRTKSWLTGSINATQEAQVLAELEGFLNEHQGEYVRLIGVDTQAKARVAEIIIQRPDDTPGQPSRLNTTSVAPAVANASSNGGASVVAANGTDISGEVRSLIQGGYNIGVEHADVRRFKAKSWITAPSITTNSVNEAVKTLQGYLKEFDGEYVRIIGVDPQAKKRVSQTIIQRPGESAAVSGNGGGGSYTPRSNNGNGAVTTSLSSEAVEQVRSLLGQGYQIGTEHADIRHFKAKSWKSCSPIKATNERDVITALEGCMQEHAGEYVRMIGIDTEAKRRVLEMMIQRPGDNREPQTVKTSSSSNGASRPASVASSNGRNGHTVSSRLGDDVLKQLRSLLSQGYKIGTEHATVRRFKAKSWQSCSPINSTNESEVIRALEGCLQDHDGEYVRMIGIDTDAKKRVAEAIIQRP</sequence>
<dbReference type="GO" id="GO:0015979">
    <property type="term" value="P:photosynthesis"/>
    <property type="evidence" value="ECO:0007669"/>
    <property type="project" value="UniProtKB-KW"/>
</dbReference>
<feature type="compositionally biased region" description="Polar residues" evidence="13">
    <location>
        <begin position="571"/>
        <end position="584"/>
    </location>
</feature>
<feature type="binding site" evidence="11">
    <location>
        <position position="102"/>
    </location>
    <ligand>
        <name>Zn(2+)</name>
        <dbReference type="ChEBI" id="CHEBI:29105"/>
        <note>ligand shared between two neighboring subunits</note>
    </ligand>
</feature>
<protein>
    <recommendedName>
        <fullName evidence="6">Carboxysome assembly protein CcmM</fullName>
    </recommendedName>
    <alternativeName>
        <fullName evidence="9">Carbon dioxide concentrating mechanism protein CcmM</fullName>
    </alternativeName>
</protein>
<evidence type="ECO:0000256" key="6">
    <source>
        <dbReference type="ARBA" id="ARBA00023636"/>
    </source>
</evidence>
<feature type="binding site" description="in other chain" evidence="11">
    <location>
        <position position="107"/>
    </location>
    <ligand>
        <name>Zn(2+)</name>
        <dbReference type="ChEBI" id="CHEBI:29105"/>
        <note>ligand shared between two neighboring subunits</note>
    </ligand>
</feature>
<feature type="compositionally biased region" description="Low complexity" evidence="13">
    <location>
        <begin position="559"/>
        <end position="570"/>
    </location>
</feature>
<evidence type="ECO:0000256" key="7">
    <source>
        <dbReference type="ARBA" id="ARBA00023669"/>
    </source>
</evidence>
<dbReference type="CDD" id="cd00710">
    <property type="entry name" value="LbH_gamma_CA"/>
    <property type="match status" value="1"/>
</dbReference>
<evidence type="ECO:0000313" key="16">
    <source>
        <dbReference type="Proteomes" id="UP000010483"/>
    </source>
</evidence>
<dbReference type="InterPro" id="IPR000894">
    <property type="entry name" value="RuBisCO_ssu_dom"/>
</dbReference>
<feature type="domain" description="Ribulose bisphosphate carboxylase small subunit" evidence="14">
    <location>
        <begin position="578"/>
        <end position="670"/>
    </location>
</feature>
<feature type="domain" description="Ribulose bisphosphate carboxylase small subunit" evidence="14">
    <location>
        <begin position="454"/>
        <end position="547"/>
    </location>
</feature>
<dbReference type="Proteomes" id="UP000010483">
    <property type="component" value="Chromosome"/>
</dbReference>
<dbReference type="SUPFAM" id="SSF51161">
    <property type="entry name" value="Trimeric LpxA-like enzymes"/>
    <property type="match status" value="1"/>
</dbReference>
<dbReference type="eggNOG" id="COG4451">
    <property type="taxonomic scope" value="Bacteria"/>
</dbReference>
<dbReference type="GO" id="GO:0046872">
    <property type="term" value="F:metal ion binding"/>
    <property type="evidence" value="ECO:0007669"/>
    <property type="project" value="UniProtKB-KW"/>
</dbReference>
<feature type="compositionally biased region" description="Polar residues" evidence="13">
    <location>
        <begin position="449"/>
        <end position="463"/>
    </location>
</feature>
<organism evidence="15 16">
    <name type="scientific">Cyanobacterium stanieri (strain ATCC 29140 / PCC 7202)</name>
    <dbReference type="NCBI Taxonomy" id="292563"/>
    <lineage>
        <taxon>Bacteria</taxon>
        <taxon>Bacillati</taxon>
        <taxon>Cyanobacteriota</taxon>
        <taxon>Cyanophyceae</taxon>
        <taxon>Oscillatoriophycideae</taxon>
        <taxon>Chroococcales</taxon>
        <taxon>Geminocystaceae</taxon>
        <taxon>Cyanobacterium</taxon>
    </lineage>
</organism>
<keyword evidence="8" id="KW-1283">Bacterial microcompartment</keyword>
<dbReference type="InterPro" id="IPR011004">
    <property type="entry name" value="Trimer_LpxA-like_sf"/>
</dbReference>
<evidence type="ECO:0000256" key="3">
    <source>
        <dbReference type="ARBA" id="ARBA00023300"/>
    </source>
</evidence>
<dbReference type="GO" id="GO:0043886">
    <property type="term" value="F:structural constituent of carboxysome shell"/>
    <property type="evidence" value="ECO:0007669"/>
    <property type="project" value="InterPro"/>
</dbReference>
<dbReference type="Gene3D" id="2.160.10.10">
    <property type="entry name" value="Hexapeptide repeat proteins"/>
    <property type="match status" value="1"/>
</dbReference>
<comment type="similarity">
    <text evidence="5">Belongs to the gamma-class carbonic anhydrase family.</text>
</comment>
<evidence type="ECO:0000256" key="1">
    <source>
        <dbReference type="ARBA" id="ARBA00022531"/>
    </source>
</evidence>
<evidence type="ECO:0000256" key="10">
    <source>
        <dbReference type="PIRSR" id="PIRSR037250-50"/>
    </source>
</evidence>
<feature type="domain" description="Ribulose bisphosphate carboxylase small subunit" evidence="14">
    <location>
        <begin position="223"/>
        <end position="315"/>
    </location>
</feature>
<dbReference type="Pfam" id="PF00101">
    <property type="entry name" value="RuBisCO_small"/>
    <property type="match status" value="4"/>
</dbReference>
<dbReference type="InterPro" id="IPR047223">
    <property type="entry name" value="CA_gamma_LbH"/>
</dbReference>
<dbReference type="PATRIC" id="fig|292563.3.peg.238"/>
<keyword evidence="1" id="KW-0602">Photosynthesis</keyword>
<dbReference type="InterPro" id="IPR036385">
    <property type="entry name" value="RuBisCO_ssu_sf"/>
</dbReference>
<name>K9YHA3_CYASC</name>
<keyword evidence="11" id="KW-0479">Metal-binding</keyword>
<dbReference type="SUPFAM" id="SSF55239">
    <property type="entry name" value="RuBisCO, small subunit"/>
    <property type="match status" value="4"/>
</dbReference>
<keyword evidence="15" id="KW-0456">Lyase</keyword>
<feature type="disulfide bond" evidence="12">
    <location>
        <begin position="194"/>
        <end position="200"/>
    </location>
</feature>
<dbReference type="EMBL" id="CP003940">
    <property type="protein sequence ID" value="AFZ46209.1"/>
    <property type="molecule type" value="Genomic_DNA"/>
</dbReference>
<dbReference type="PIRSF" id="PIRSF037250">
    <property type="entry name" value="CcmM"/>
    <property type="match status" value="1"/>
</dbReference>
<feature type="binding site" description="in other chain" evidence="11">
    <location>
        <position position="75"/>
    </location>
    <ligand>
        <name>Zn(2+)</name>
        <dbReference type="ChEBI" id="CHEBI:29105"/>
        <note>ligand shared between two neighboring subunits</note>
    </ligand>
</feature>
<evidence type="ECO:0000256" key="9">
    <source>
        <dbReference type="ARBA" id="ARBA00030397"/>
    </source>
</evidence>
<feature type="active site" description="Proton donor/acceptor" evidence="10">
    <location>
        <position position="56"/>
    </location>
</feature>
<proteinExistence type="inferred from homology"/>
<feature type="domain" description="Ribulose bisphosphate carboxylase small subunit" evidence="14">
    <location>
        <begin position="339"/>
        <end position="433"/>
    </location>
</feature>
<feature type="region of interest" description="Disordered" evidence="13">
    <location>
        <begin position="545"/>
        <end position="585"/>
    </location>
</feature>
<evidence type="ECO:0000313" key="15">
    <source>
        <dbReference type="EMBL" id="AFZ46209.1"/>
    </source>
</evidence>
<dbReference type="eggNOG" id="COG0663">
    <property type="taxonomic scope" value="Bacteria"/>
</dbReference>
<dbReference type="InterPro" id="IPR017156">
    <property type="entry name" value="CcmM"/>
</dbReference>
<dbReference type="BioCyc" id="CSTA292563:G1353-228-MONOMER"/>